<name>S3P140_9GAMM</name>
<keyword evidence="5" id="KW-1185">Reference proteome</keyword>
<dbReference type="Proteomes" id="UP000014568">
    <property type="component" value="Unassembled WGS sequence"/>
</dbReference>
<dbReference type="Pfam" id="PF03573">
    <property type="entry name" value="OprD"/>
    <property type="match status" value="1"/>
</dbReference>
<organism evidence="4 5">
    <name type="scientific">Acinetobacter rudis CIP 110305</name>
    <dbReference type="NCBI Taxonomy" id="421052"/>
    <lineage>
        <taxon>Bacteria</taxon>
        <taxon>Pseudomonadati</taxon>
        <taxon>Pseudomonadota</taxon>
        <taxon>Gammaproteobacteria</taxon>
        <taxon>Moraxellales</taxon>
        <taxon>Moraxellaceae</taxon>
        <taxon>Acinetobacter</taxon>
    </lineage>
</organism>
<dbReference type="PANTHER" id="PTHR34596:SF2">
    <property type="entry name" value="CHITOPORIN"/>
    <property type="match status" value="1"/>
</dbReference>
<comment type="caution">
    <text evidence="4">The sequence shown here is derived from an EMBL/GenBank/DDBJ whole genome shotgun (WGS) entry which is preliminary data.</text>
</comment>
<dbReference type="AlphaFoldDB" id="S3P140"/>
<dbReference type="PANTHER" id="PTHR34596">
    <property type="entry name" value="CHITOPORIN"/>
    <property type="match status" value="1"/>
</dbReference>
<evidence type="ECO:0008006" key="6">
    <source>
        <dbReference type="Google" id="ProtNLM"/>
    </source>
</evidence>
<proteinExistence type="inferred from homology"/>
<reference evidence="4 5" key="1">
    <citation type="submission" date="2013-06" db="EMBL/GenBank/DDBJ databases">
        <title>The Genome Sequence of Acinetobacter rudis CIP 110305.</title>
        <authorList>
            <consortium name="The Broad Institute Genome Sequencing Platform"/>
            <consortium name="The Broad Institute Genome Sequencing Center for Infectious Disease"/>
            <person name="Cerqueira G."/>
            <person name="Feldgarden M."/>
            <person name="Courvalin P."/>
            <person name="Perichon B."/>
            <person name="Grillot-Courvalin C."/>
            <person name="Clermont D."/>
            <person name="Rocha E."/>
            <person name="Yoon E.-J."/>
            <person name="Nemec A."/>
            <person name="Young S.K."/>
            <person name="Zeng Q."/>
            <person name="Gargeya S."/>
            <person name="Fitzgerald M."/>
            <person name="Abouelleil A."/>
            <person name="Alvarado L."/>
            <person name="Berlin A.M."/>
            <person name="Chapman S.B."/>
            <person name="Dewar J."/>
            <person name="Goldberg J."/>
            <person name="Griggs A."/>
            <person name="Gujja S."/>
            <person name="Hansen M."/>
            <person name="Howarth C."/>
            <person name="Imamovic A."/>
            <person name="Larimer J."/>
            <person name="McCowan C."/>
            <person name="Murphy C."/>
            <person name="Pearson M."/>
            <person name="Priest M."/>
            <person name="Roberts A."/>
            <person name="Saif S."/>
            <person name="Shea T."/>
            <person name="Sykes S."/>
            <person name="Wortman J."/>
            <person name="Nusbaum C."/>
            <person name="Birren B."/>
        </authorList>
    </citation>
    <scope>NUCLEOTIDE SEQUENCE [LARGE SCALE GENOMIC DNA]</scope>
    <source>
        <strain evidence="4 5">CIP 110305</strain>
    </source>
</reference>
<evidence type="ECO:0000256" key="3">
    <source>
        <dbReference type="ARBA" id="ARBA00022729"/>
    </source>
</evidence>
<dbReference type="GO" id="GO:0016020">
    <property type="term" value="C:membrane"/>
    <property type="evidence" value="ECO:0007669"/>
    <property type="project" value="InterPro"/>
</dbReference>
<comment type="similarity">
    <text evidence="1">Belongs to the outer membrane porin (Opr) (TC 1.B.25) family.</text>
</comment>
<dbReference type="GO" id="GO:0015288">
    <property type="term" value="F:porin activity"/>
    <property type="evidence" value="ECO:0007669"/>
    <property type="project" value="TreeGrafter"/>
</dbReference>
<dbReference type="EMBL" id="ATGI01000005">
    <property type="protein sequence ID" value="EPF80119.1"/>
    <property type="molecule type" value="Genomic_DNA"/>
</dbReference>
<dbReference type="HOGENOM" id="CLU_042378_2_1_6"/>
<keyword evidence="2" id="KW-0813">Transport</keyword>
<dbReference type="Gene3D" id="2.40.160.10">
    <property type="entry name" value="Porin"/>
    <property type="match status" value="1"/>
</dbReference>
<evidence type="ECO:0000256" key="1">
    <source>
        <dbReference type="ARBA" id="ARBA00009075"/>
    </source>
</evidence>
<evidence type="ECO:0000256" key="2">
    <source>
        <dbReference type="ARBA" id="ARBA00022448"/>
    </source>
</evidence>
<accession>S3P140</accession>
<dbReference type="eggNOG" id="ENOG5033T8C">
    <property type="taxonomic scope" value="Bacteria"/>
</dbReference>
<gene>
    <name evidence="4" type="ORF">F945_00571</name>
</gene>
<keyword evidence="3" id="KW-0732">Signal</keyword>
<evidence type="ECO:0000313" key="5">
    <source>
        <dbReference type="Proteomes" id="UP000014568"/>
    </source>
</evidence>
<sequence length="414" mass="47486">MKLTQICAGMSLIMFGLPHTYANFIEDDKFSVNLRNFYFDRQFSDPAAKDMGSWSQGIMARYESGYTDTPIQVGVDASLKYALRLTDHNQERADTNLPFDKGRNEQYRDYGKYGLTLKLKYSNTELKVGELNPRTPVVFIDDSRQLPTSYAGVMLESSEITNLKVTAGRITHINARNDDRYEKLSLHGQANRLESDGLNLLGFDYTFSPQFQASYWFGQLEDIYQQNFVSATYKQNFDQVKFKLESNYFHNKEEGKKLYGKIDSQALGIMATVATDNHTFSAGVQKNFGDSIFPTLAGYPPQPFLQAWSNLPFYNPEELTWHANYIYDFKDVGIPGLKTRLSYHHGSGIKRPNLLDNKETEKIAGLIYTVPEGKLKGLGFEWRYTKADFKYGSLNNLGNDFKENRFITTYTFKF</sequence>
<dbReference type="STRING" id="632955.GCA_000829675_00370"/>
<dbReference type="InterPro" id="IPR023614">
    <property type="entry name" value="Porin_dom_sf"/>
</dbReference>
<evidence type="ECO:0000313" key="4">
    <source>
        <dbReference type="EMBL" id="EPF80119.1"/>
    </source>
</evidence>
<dbReference type="InterPro" id="IPR005318">
    <property type="entry name" value="OM_porin_bac"/>
</dbReference>
<protein>
    <recommendedName>
        <fullName evidence="6">Outer membrane porin, OprD family</fullName>
    </recommendedName>
</protein>
<dbReference type="PATRIC" id="fig|421052.3.peg.568"/>